<name>A0AAE9YHM1_9ACTN</name>
<evidence type="ECO:0000259" key="2">
    <source>
        <dbReference type="Pfam" id="PF00437"/>
    </source>
</evidence>
<dbReference type="Gene3D" id="3.40.50.300">
    <property type="entry name" value="P-loop containing nucleotide triphosphate hydrolases"/>
    <property type="match status" value="1"/>
</dbReference>
<proteinExistence type="inferred from homology"/>
<evidence type="ECO:0000313" key="4">
    <source>
        <dbReference type="Proteomes" id="UP001216390"/>
    </source>
</evidence>
<dbReference type="InterPro" id="IPR027417">
    <property type="entry name" value="P-loop_NTPase"/>
</dbReference>
<dbReference type="KEGG" id="ima:PO878_04315"/>
<protein>
    <submittedName>
        <fullName evidence="3">ATPase, T2SS/T4P/T4SS family</fullName>
    </submittedName>
</protein>
<organism evidence="3 4">
    <name type="scientific">Iamia majanohamensis</name>
    <dbReference type="NCBI Taxonomy" id="467976"/>
    <lineage>
        <taxon>Bacteria</taxon>
        <taxon>Bacillati</taxon>
        <taxon>Actinomycetota</taxon>
        <taxon>Acidimicrobiia</taxon>
        <taxon>Acidimicrobiales</taxon>
        <taxon>Iamiaceae</taxon>
        <taxon>Iamia</taxon>
    </lineage>
</organism>
<gene>
    <name evidence="3" type="ORF">PO878_04315</name>
</gene>
<dbReference type="Pfam" id="PF00437">
    <property type="entry name" value="T2SSE"/>
    <property type="match status" value="1"/>
</dbReference>
<dbReference type="EMBL" id="CP116942">
    <property type="protein sequence ID" value="WCO67946.1"/>
    <property type="molecule type" value="Genomic_DNA"/>
</dbReference>
<dbReference type="AlphaFoldDB" id="A0AAE9YHM1"/>
<dbReference type="InterPro" id="IPR050921">
    <property type="entry name" value="T4SS_GSP_E_ATPase"/>
</dbReference>
<dbReference type="PANTHER" id="PTHR30486">
    <property type="entry name" value="TWITCHING MOTILITY PROTEIN PILT"/>
    <property type="match status" value="1"/>
</dbReference>
<dbReference type="SUPFAM" id="SSF52540">
    <property type="entry name" value="P-loop containing nucleoside triphosphate hydrolases"/>
    <property type="match status" value="1"/>
</dbReference>
<dbReference type="CDD" id="cd01130">
    <property type="entry name" value="VirB11-like_ATPase"/>
    <property type="match status" value="1"/>
</dbReference>
<evidence type="ECO:0000313" key="3">
    <source>
        <dbReference type="EMBL" id="WCO67946.1"/>
    </source>
</evidence>
<reference evidence="3" key="1">
    <citation type="submission" date="2023-01" db="EMBL/GenBank/DDBJ databases">
        <title>The diversity of Class Acidimicrobiia in South China Sea sediment environments and the proposal of Iamia marina sp. nov., a novel species of the genus Iamia.</title>
        <authorList>
            <person name="He Y."/>
            <person name="Tian X."/>
        </authorList>
    </citation>
    <scope>NUCLEOTIDE SEQUENCE</scope>
    <source>
        <strain evidence="3">DSM 19957</strain>
    </source>
</reference>
<dbReference type="Proteomes" id="UP001216390">
    <property type="component" value="Chromosome"/>
</dbReference>
<dbReference type="PANTHER" id="PTHR30486:SF6">
    <property type="entry name" value="TYPE IV PILUS RETRACTATION ATPASE PILT"/>
    <property type="match status" value="1"/>
</dbReference>
<keyword evidence="4" id="KW-1185">Reference proteome</keyword>
<accession>A0AAE9YHM1</accession>
<sequence length="450" mass="48656">MTTMLTGPEAWQHDDVDPALVTRLHHSVGEALTAAHVAHEEAGRGRLTPADERALARKLVADEMRSLAARAYAEGQAPLDEPAEAKVTAAVLDRIHGLARLQPLLDDPEIRDIHISGAQRVWLNLRDGSKVRGPSVAETDDDLVELIATAARRIGRSERRWDHAHPELNLQLPNGDRLHALMAVSGRPTVTIRRHDFDIHRVSQLIDLGVCDGLVASFLSAAVRARANIIVAGGTGTGKTTTLRCLINEIPADERLITVEDSLEIGLERFEDLHPDHETLEAREVNTEGVGSFTLAELVRSALRMDPQRVIVGEVRGAEVLPMLLAMSQGNDGSMCSIHADSSKGVFGRLAMYAAMTPERLVPEVTNLLVANAVDLIVHLGWVTGERRVTSVRQLTGTVEGGQVVSNELWRPDASGGGVPAAPPTPEFASQLEAHGFDATAHAAALGWWR</sequence>
<dbReference type="RefSeq" id="WP_272737463.1">
    <property type="nucleotide sequence ID" value="NZ_CP116942.1"/>
</dbReference>
<dbReference type="InterPro" id="IPR001482">
    <property type="entry name" value="T2SS/T4SS_dom"/>
</dbReference>
<dbReference type="GO" id="GO:0016887">
    <property type="term" value="F:ATP hydrolysis activity"/>
    <property type="evidence" value="ECO:0007669"/>
    <property type="project" value="InterPro"/>
</dbReference>
<dbReference type="Gene3D" id="3.30.450.380">
    <property type="match status" value="1"/>
</dbReference>
<feature type="domain" description="Bacterial type II secretion system protein E" evidence="2">
    <location>
        <begin position="99"/>
        <end position="377"/>
    </location>
</feature>
<evidence type="ECO:0000256" key="1">
    <source>
        <dbReference type="ARBA" id="ARBA00006611"/>
    </source>
</evidence>
<comment type="similarity">
    <text evidence="1">Belongs to the GSP E family.</text>
</comment>